<dbReference type="Pfam" id="PF11432">
    <property type="entry name" value="DUF3197"/>
    <property type="match status" value="1"/>
</dbReference>
<accession>D7BAE0</accession>
<gene>
    <name evidence="1" type="ordered locus">Mesil_2420</name>
</gene>
<keyword evidence="2" id="KW-1185">Reference proteome</keyword>
<dbReference type="InterPro" id="IPR036828">
    <property type="entry name" value="TTHA1528-like_sf"/>
</dbReference>
<organism evidence="1 2">
    <name type="scientific">Allomeiothermus silvanus (strain ATCC 700542 / DSM 9946 / NBRC 106475 / NCIMB 13440 / VI-R2)</name>
    <name type="common">Thermus silvanus</name>
    <dbReference type="NCBI Taxonomy" id="526227"/>
    <lineage>
        <taxon>Bacteria</taxon>
        <taxon>Thermotogati</taxon>
        <taxon>Deinococcota</taxon>
        <taxon>Deinococci</taxon>
        <taxon>Thermales</taxon>
        <taxon>Thermaceae</taxon>
        <taxon>Allomeiothermus</taxon>
    </lineage>
</organism>
<evidence type="ECO:0000313" key="2">
    <source>
        <dbReference type="Proteomes" id="UP000001916"/>
    </source>
</evidence>
<dbReference type="KEGG" id="msv:Mesil_2420"/>
<dbReference type="EMBL" id="CP002042">
    <property type="protein sequence ID" value="ADH64275.1"/>
    <property type="molecule type" value="Genomic_DNA"/>
</dbReference>
<sequence length="136" mass="15225">MEVLGVRGAPKQTLAALMEALKGARFPDLIVTFVTDWQDQRKKARYAVFVRGGKHPLLTMDAFGPAFGPEGDRALVELVQWLQDKGVRKWYESVIPPSEYAALFEIDPDDVYRQLAANANPSDPALYTHKGYASRM</sequence>
<dbReference type="InterPro" id="IPR024443">
    <property type="entry name" value="DUF3197"/>
</dbReference>
<dbReference type="AlphaFoldDB" id="D7BAE0"/>
<dbReference type="RefSeq" id="WP_013158817.1">
    <property type="nucleotide sequence ID" value="NC_014212.1"/>
</dbReference>
<name>D7BAE0_ALLS1</name>
<proteinExistence type="predicted"/>
<evidence type="ECO:0000313" key="1">
    <source>
        <dbReference type="EMBL" id="ADH64275.1"/>
    </source>
</evidence>
<dbReference type="HOGENOM" id="CLU_1842751_0_0_0"/>
<dbReference type="SUPFAM" id="SSF143592">
    <property type="entry name" value="TTHA1528-like"/>
    <property type="match status" value="1"/>
</dbReference>
<dbReference type="Gene3D" id="3.40.1530.10">
    <property type="entry name" value="TTHA1528-like"/>
    <property type="match status" value="1"/>
</dbReference>
<dbReference type="OrthoDB" id="26119at2"/>
<dbReference type="eggNOG" id="ENOG5032X1D">
    <property type="taxonomic scope" value="Bacteria"/>
</dbReference>
<protein>
    <submittedName>
        <fullName evidence="1">Uncharacterized protein</fullName>
    </submittedName>
</protein>
<reference evidence="1 2" key="1">
    <citation type="journal article" date="2010" name="Stand. Genomic Sci.">
        <title>Complete genome sequence of Meiothermus silvanus type strain (VI-R2).</title>
        <authorList>
            <person name="Sikorski J."/>
            <person name="Tindall B.J."/>
            <person name="Lowry S."/>
            <person name="Lucas S."/>
            <person name="Nolan M."/>
            <person name="Copeland A."/>
            <person name="Glavina Del Rio T."/>
            <person name="Tice H."/>
            <person name="Cheng J.F."/>
            <person name="Han C."/>
            <person name="Pitluck S."/>
            <person name="Liolios K."/>
            <person name="Ivanova N."/>
            <person name="Mavromatis K."/>
            <person name="Mikhailova N."/>
            <person name="Pati A."/>
            <person name="Goodwin L."/>
            <person name="Chen A."/>
            <person name="Palaniappan K."/>
            <person name="Land M."/>
            <person name="Hauser L."/>
            <person name="Chang Y.J."/>
            <person name="Jeffries C.D."/>
            <person name="Rohde M."/>
            <person name="Goker M."/>
            <person name="Woyke T."/>
            <person name="Bristow J."/>
            <person name="Eisen J.A."/>
            <person name="Markowitz V."/>
            <person name="Hugenholtz P."/>
            <person name="Kyrpides N.C."/>
            <person name="Klenk H.P."/>
            <person name="Lapidus A."/>
        </authorList>
    </citation>
    <scope>NUCLEOTIDE SEQUENCE [LARGE SCALE GENOMIC DNA]</scope>
    <source>
        <strain evidence="2">ATCC 700542 / DSM 9946 / VI-R2</strain>
    </source>
</reference>
<dbReference type="STRING" id="526227.Mesil_2420"/>
<dbReference type="Proteomes" id="UP000001916">
    <property type="component" value="Chromosome"/>
</dbReference>